<dbReference type="PANTHER" id="PTHR42663">
    <property type="entry name" value="HYDROLASE C777.06C-RELATED-RELATED"/>
    <property type="match status" value="1"/>
</dbReference>
<evidence type="ECO:0000313" key="3">
    <source>
        <dbReference type="Proteomes" id="UP001361239"/>
    </source>
</evidence>
<dbReference type="SUPFAM" id="SSF56281">
    <property type="entry name" value="Metallo-hydrolase/oxidoreductase"/>
    <property type="match status" value="1"/>
</dbReference>
<reference evidence="2 3" key="1">
    <citation type="submission" date="2024-03" db="EMBL/GenBank/DDBJ databases">
        <authorList>
            <person name="Jo J.-H."/>
        </authorList>
    </citation>
    <scope>NUCLEOTIDE SEQUENCE [LARGE SCALE GENOMIC DNA]</scope>
    <source>
        <strain evidence="2 3">PS1R-30</strain>
    </source>
</reference>
<protein>
    <submittedName>
        <fullName evidence="2">MBL fold metallo-hydrolase</fullName>
    </submittedName>
</protein>
<accession>A0ABU8RV02</accession>
<sequence>MKVRFWGTRGSLPVAQKAAAIRDKIAAALVAADGRRFSDLDEARAFADDELEFAVSGTYGGATSCVEIEAGPEDGEQAFILCDLGSGAREFGLDAMGRCARGHARVYHLFMSHFHWDHIMGFPFFVPVFDPETKIVIHSGHADAEEALRRQQEEISFPVAFDWLRAQISFVTLETGKPYEIGAVTVELIEQNHSHKSYGYRFTDAAGTSVVYSTDSEHKVDRMDQEAAFVAFFGDCDLVICDTMYSLADSASMKEDWGHSSNVVAIDLCHQAQARRLALFHHEPTYSDADIQRMHQESIRYEELTREGAPLKVICAYDGLTVEI</sequence>
<dbReference type="Pfam" id="PF12706">
    <property type="entry name" value="Lactamase_B_2"/>
    <property type="match status" value="1"/>
</dbReference>
<evidence type="ECO:0000313" key="2">
    <source>
        <dbReference type="EMBL" id="MEJ5976915.1"/>
    </source>
</evidence>
<dbReference type="EMBL" id="JBBHJZ010000002">
    <property type="protein sequence ID" value="MEJ5976915.1"/>
    <property type="molecule type" value="Genomic_DNA"/>
</dbReference>
<evidence type="ECO:0000259" key="1">
    <source>
        <dbReference type="Pfam" id="PF12706"/>
    </source>
</evidence>
<dbReference type="CDD" id="cd07715">
    <property type="entry name" value="TaR3-like_MBL-fold"/>
    <property type="match status" value="1"/>
</dbReference>
<comment type="caution">
    <text evidence="2">The sequence shown here is derived from an EMBL/GenBank/DDBJ whole genome shotgun (WGS) entry which is preliminary data.</text>
</comment>
<gene>
    <name evidence="2" type="ORF">WG901_09740</name>
</gene>
<feature type="domain" description="Metallo-beta-lactamase" evidence="1">
    <location>
        <begin position="104"/>
        <end position="282"/>
    </location>
</feature>
<name>A0ABU8RV02_9SPHN</name>
<dbReference type="RefSeq" id="WP_339586874.1">
    <property type="nucleotide sequence ID" value="NZ_JBBHJZ010000002.1"/>
</dbReference>
<dbReference type="Gene3D" id="3.60.15.10">
    <property type="entry name" value="Ribonuclease Z/Hydroxyacylglutathione hydrolase-like"/>
    <property type="match status" value="1"/>
</dbReference>
<dbReference type="Proteomes" id="UP001361239">
    <property type="component" value="Unassembled WGS sequence"/>
</dbReference>
<organism evidence="2 3">
    <name type="scientific">Novosphingobium anseongense</name>
    <dbReference type="NCBI Taxonomy" id="3133436"/>
    <lineage>
        <taxon>Bacteria</taxon>
        <taxon>Pseudomonadati</taxon>
        <taxon>Pseudomonadota</taxon>
        <taxon>Alphaproteobacteria</taxon>
        <taxon>Sphingomonadales</taxon>
        <taxon>Sphingomonadaceae</taxon>
        <taxon>Novosphingobium</taxon>
    </lineage>
</organism>
<proteinExistence type="predicted"/>
<dbReference type="InterPro" id="IPR001279">
    <property type="entry name" value="Metallo-B-lactamas"/>
</dbReference>
<dbReference type="InterPro" id="IPR036866">
    <property type="entry name" value="RibonucZ/Hydroxyglut_hydro"/>
</dbReference>
<dbReference type="PANTHER" id="PTHR42663:SF4">
    <property type="entry name" value="SLL1036 PROTEIN"/>
    <property type="match status" value="1"/>
</dbReference>
<keyword evidence="3" id="KW-1185">Reference proteome</keyword>